<accession>A0A4Q2UH06</accession>
<evidence type="ECO:0000313" key="3">
    <source>
        <dbReference type="Proteomes" id="UP000290759"/>
    </source>
</evidence>
<keyword evidence="3" id="KW-1185">Reference proteome</keyword>
<name>A0A4Q2UH06_9HYPH</name>
<sequence>MAFAFKRHIAPVAIAAALGLAAAGSARAENVHERGTIASLDGSVLKIKDNAGKDVMLNLDDGWKIVGASKGTMADIKPGTFIGTATTGEDTGMKAVEVVVFPEAMKGTGEGHYAWDLQPGGKTMMTNATVNNEVKGTDGKSVTLTYKGGEKKVDIKDGTPIVQLGDATKADLKPGAKVFVNASAMTGDKLEKGAVIVGVDGVTPPM</sequence>
<dbReference type="RefSeq" id="WP_129222835.1">
    <property type="nucleotide sequence ID" value="NZ_QYBB01000001.1"/>
</dbReference>
<dbReference type="AlphaFoldDB" id="A0A4Q2UH06"/>
<feature type="chain" id="PRO_5020196783" description="DUF5666 domain-containing protein" evidence="1">
    <location>
        <begin position="29"/>
        <end position="206"/>
    </location>
</feature>
<dbReference type="Proteomes" id="UP000290759">
    <property type="component" value="Unassembled WGS sequence"/>
</dbReference>
<dbReference type="OrthoDB" id="9799947at2"/>
<dbReference type="EMBL" id="QYBB01000001">
    <property type="protein sequence ID" value="RYC33975.1"/>
    <property type="molecule type" value="Genomic_DNA"/>
</dbReference>
<proteinExistence type="predicted"/>
<reference evidence="2 3" key="2">
    <citation type="submission" date="2019-02" db="EMBL/GenBank/DDBJ databases">
        <title>'Lichenibacterium ramalinii' gen. nov. sp. nov., 'Lichenibacterium minor' gen. nov. sp. nov.</title>
        <authorList>
            <person name="Pankratov T."/>
        </authorList>
    </citation>
    <scope>NUCLEOTIDE SEQUENCE [LARGE SCALE GENOMIC DNA]</scope>
    <source>
        <strain evidence="2 3">RmlP026</strain>
    </source>
</reference>
<comment type="caution">
    <text evidence="2">The sequence shown here is derived from an EMBL/GenBank/DDBJ whole genome shotgun (WGS) entry which is preliminary data.</text>
</comment>
<keyword evidence="1" id="KW-0732">Signal</keyword>
<feature type="signal peptide" evidence="1">
    <location>
        <begin position="1"/>
        <end position="28"/>
    </location>
</feature>
<evidence type="ECO:0008006" key="4">
    <source>
        <dbReference type="Google" id="ProtNLM"/>
    </source>
</evidence>
<organism evidence="2 3">
    <name type="scientific">Lichenibacterium minor</name>
    <dbReference type="NCBI Taxonomy" id="2316528"/>
    <lineage>
        <taxon>Bacteria</taxon>
        <taxon>Pseudomonadati</taxon>
        <taxon>Pseudomonadota</taxon>
        <taxon>Alphaproteobacteria</taxon>
        <taxon>Hyphomicrobiales</taxon>
        <taxon>Lichenihabitantaceae</taxon>
        <taxon>Lichenibacterium</taxon>
    </lineage>
</organism>
<evidence type="ECO:0000256" key="1">
    <source>
        <dbReference type="SAM" id="SignalP"/>
    </source>
</evidence>
<protein>
    <recommendedName>
        <fullName evidence="4">DUF5666 domain-containing protein</fullName>
    </recommendedName>
</protein>
<reference evidence="2 3" key="1">
    <citation type="submission" date="2018-12" db="EMBL/GenBank/DDBJ databases">
        <authorList>
            <person name="Grouzdev D.S."/>
            <person name="Krutkina M.S."/>
        </authorList>
    </citation>
    <scope>NUCLEOTIDE SEQUENCE [LARGE SCALE GENOMIC DNA]</scope>
    <source>
        <strain evidence="2 3">RmlP026</strain>
    </source>
</reference>
<evidence type="ECO:0000313" key="2">
    <source>
        <dbReference type="EMBL" id="RYC33975.1"/>
    </source>
</evidence>
<gene>
    <name evidence="2" type="ORF">D3273_01625</name>
</gene>